<reference evidence="14 15" key="1">
    <citation type="submission" date="2024-08" db="EMBL/GenBank/DDBJ databases">
        <title>Gnathostoma spinigerum genome.</title>
        <authorList>
            <person name="Gonzalez-Bertolin B."/>
            <person name="Monzon S."/>
            <person name="Zaballos A."/>
            <person name="Jimenez P."/>
            <person name="Dekumyoy P."/>
            <person name="Varona S."/>
            <person name="Cuesta I."/>
            <person name="Sumanam S."/>
            <person name="Adisakwattana P."/>
            <person name="Gasser R.B."/>
            <person name="Hernandez-Gonzalez A."/>
            <person name="Young N.D."/>
            <person name="Perteguer M.J."/>
        </authorList>
    </citation>
    <scope>NUCLEOTIDE SEQUENCE [LARGE SCALE GENOMIC DNA]</scope>
    <source>
        <strain evidence="14">AL3</strain>
        <tissue evidence="14">Liver</tissue>
    </source>
</reference>
<evidence type="ECO:0000256" key="2">
    <source>
        <dbReference type="ARBA" id="ARBA00022525"/>
    </source>
</evidence>
<feature type="domain" description="VWFA" evidence="12">
    <location>
        <begin position="692"/>
        <end position="869"/>
    </location>
</feature>
<dbReference type="InterPro" id="IPR018097">
    <property type="entry name" value="EGF_Ca-bd_CS"/>
</dbReference>
<dbReference type="CDD" id="cd00198">
    <property type="entry name" value="vWFA"/>
    <property type="match status" value="1"/>
</dbReference>
<evidence type="ECO:0000259" key="12">
    <source>
        <dbReference type="PROSITE" id="PS50234"/>
    </source>
</evidence>
<keyword evidence="7" id="KW-0084">Basement membrane</keyword>
<dbReference type="SMART" id="SM00060">
    <property type="entry name" value="FN3"/>
    <property type="match status" value="1"/>
</dbReference>
<dbReference type="CDD" id="cd00063">
    <property type="entry name" value="FN3"/>
    <property type="match status" value="1"/>
</dbReference>
<keyword evidence="6" id="KW-0677">Repeat</keyword>
<dbReference type="PROSITE" id="PS50234">
    <property type="entry name" value="VWFA"/>
    <property type="match status" value="3"/>
</dbReference>
<dbReference type="SMART" id="SM00179">
    <property type="entry name" value="EGF_CA"/>
    <property type="match status" value="1"/>
</dbReference>
<dbReference type="SMART" id="SM00181">
    <property type="entry name" value="EGF"/>
    <property type="match status" value="1"/>
</dbReference>
<dbReference type="Pfam" id="PF00092">
    <property type="entry name" value="VWA"/>
    <property type="match status" value="3"/>
</dbReference>
<evidence type="ECO:0000256" key="11">
    <source>
        <dbReference type="SAM" id="MobiDB-lite"/>
    </source>
</evidence>
<name>A0ABD6EJW3_9BILA</name>
<feature type="region of interest" description="Disordered" evidence="11">
    <location>
        <begin position="1"/>
        <end position="25"/>
    </location>
</feature>
<gene>
    <name evidence="14" type="ORF">AB6A40_006240</name>
</gene>
<keyword evidence="3" id="KW-0272">Extracellular matrix</keyword>
<feature type="region of interest" description="Disordered" evidence="11">
    <location>
        <begin position="326"/>
        <end position="350"/>
    </location>
</feature>
<dbReference type="PROSITE" id="PS50853">
    <property type="entry name" value="FN3"/>
    <property type="match status" value="1"/>
</dbReference>
<accession>A0ABD6EJW3</accession>
<dbReference type="InterPro" id="IPR001881">
    <property type="entry name" value="EGF-like_Ca-bd_dom"/>
</dbReference>
<comment type="subcellular location">
    <subcellularLocation>
        <location evidence="1">Secreted</location>
        <location evidence="1">Extracellular space</location>
        <location evidence="1">Extracellular matrix</location>
        <location evidence="1">Basement membrane</location>
    </subcellularLocation>
</comment>
<evidence type="ECO:0000256" key="7">
    <source>
        <dbReference type="ARBA" id="ARBA00022869"/>
    </source>
</evidence>
<dbReference type="InterPro" id="IPR036465">
    <property type="entry name" value="vWFA_dom_sf"/>
</dbReference>
<evidence type="ECO:0000256" key="6">
    <source>
        <dbReference type="ARBA" id="ARBA00022737"/>
    </source>
</evidence>
<dbReference type="Pfam" id="PF14670">
    <property type="entry name" value="FXa_inhibition"/>
    <property type="match status" value="1"/>
</dbReference>
<feature type="region of interest" description="Disordered" evidence="11">
    <location>
        <begin position="519"/>
        <end position="539"/>
    </location>
</feature>
<dbReference type="SUPFAM" id="SSF53300">
    <property type="entry name" value="vWA-like"/>
    <property type="match status" value="4"/>
</dbReference>
<dbReference type="InterPro" id="IPR003961">
    <property type="entry name" value="FN3_dom"/>
</dbReference>
<organism evidence="14 15">
    <name type="scientific">Gnathostoma spinigerum</name>
    <dbReference type="NCBI Taxonomy" id="75299"/>
    <lineage>
        <taxon>Eukaryota</taxon>
        <taxon>Metazoa</taxon>
        <taxon>Ecdysozoa</taxon>
        <taxon>Nematoda</taxon>
        <taxon>Chromadorea</taxon>
        <taxon>Rhabditida</taxon>
        <taxon>Spirurina</taxon>
        <taxon>Gnathostomatomorpha</taxon>
        <taxon>Gnathostomatoidea</taxon>
        <taxon>Gnathostomatidae</taxon>
        <taxon>Gnathostoma</taxon>
    </lineage>
</organism>
<dbReference type="InterPro" id="IPR000742">
    <property type="entry name" value="EGF"/>
</dbReference>
<evidence type="ECO:0000313" key="15">
    <source>
        <dbReference type="Proteomes" id="UP001608902"/>
    </source>
</evidence>
<evidence type="ECO:0000313" key="14">
    <source>
        <dbReference type="EMBL" id="MFH4979531.1"/>
    </source>
</evidence>
<evidence type="ECO:0000259" key="13">
    <source>
        <dbReference type="PROSITE" id="PS50853"/>
    </source>
</evidence>
<evidence type="ECO:0000256" key="4">
    <source>
        <dbReference type="ARBA" id="ARBA00022553"/>
    </source>
</evidence>
<dbReference type="Gene3D" id="2.60.40.10">
    <property type="entry name" value="Immunoglobulins"/>
    <property type="match status" value="1"/>
</dbReference>
<dbReference type="PANTHER" id="PTHR24020:SF77">
    <property type="entry name" value="VON WILLEBRAND FACTOR A DOMAIN-CONTAINING PROTEIN 1"/>
    <property type="match status" value="1"/>
</dbReference>
<dbReference type="PROSITE" id="PS01187">
    <property type="entry name" value="EGF_CA"/>
    <property type="match status" value="1"/>
</dbReference>
<keyword evidence="8" id="KW-1015">Disulfide bond</keyword>
<comment type="caution">
    <text evidence="14">The sequence shown here is derived from an EMBL/GenBank/DDBJ whole genome shotgun (WGS) entry which is preliminary data.</text>
</comment>
<dbReference type="PANTHER" id="PTHR24020">
    <property type="entry name" value="COLLAGEN ALPHA"/>
    <property type="match status" value="1"/>
</dbReference>
<feature type="region of interest" description="Disordered" evidence="11">
    <location>
        <begin position="596"/>
        <end position="625"/>
    </location>
</feature>
<dbReference type="InterPro" id="IPR036116">
    <property type="entry name" value="FN3_sf"/>
</dbReference>
<dbReference type="SUPFAM" id="SSF57196">
    <property type="entry name" value="EGF/Laminin"/>
    <property type="match status" value="1"/>
</dbReference>
<keyword evidence="5" id="KW-0732">Signal</keyword>
<keyword evidence="15" id="KW-1185">Reference proteome</keyword>
<keyword evidence="4" id="KW-0597">Phosphoprotein</keyword>
<dbReference type="InterPro" id="IPR050525">
    <property type="entry name" value="ECM_Assembly_Org"/>
</dbReference>
<dbReference type="SUPFAM" id="SSF49265">
    <property type="entry name" value="Fibronectin type III"/>
    <property type="match status" value="1"/>
</dbReference>
<feature type="domain" description="VWFA" evidence="12">
    <location>
        <begin position="910"/>
        <end position="1088"/>
    </location>
</feature>
<dbReference type="Gene3D" id="3.40.50.410">
    <property type="entry name" value="von Willebrand factor, type A domain"/>
    <property type="match status" value="4"/>
</dbReference>
<evidence type="ECO:0000256" key="5">
    <source>
        <dbReference type="ARBA" id="ARBA00022729"/>
    </source>
</evidence>
<feature type="domain" description="Fibronectin type-III" evidence="13">
    <location>
        <begin position="1371"/>
        <end position="1465"/>
    </location>
</feature>
<dbReference type="EMBL" id="JBGFUD010004311">
    <property type="protein sequence ID" value="MFH4979531.1"/>
    <property type="molecule type" value="Genomic_DNA"/>
</dbReference>
<dbReference type="InterPro" id="IPR002035">
    <property type="entry name" value="VWF_A"/>
</dbReference>
<dbReference type="InterPro" id="IPR013783">
    <property type="entry name" value="Ig-like_fold"/>
</dbReference>
<evidence type="ECO:0000256" key="3">
    <source>
        <dbReference type="ARBA" id="ARBA00022530"/>
    </source>
</evidence>
<keyword evidence="2" id="KW-0964">Secreted</keyword>
<dbReference type="CDD" id="cd00054">
    <property type="entry name" value="EGF_CA"/>
    <property type="match status" value="1"/>
</dbReference>
<dbReference type="Gene3D" id="2.10.25.10">
    <property type="entry name" value="Laminin"/>
    <property type="match status" value="1"/>
</dbReference>
<dbReference type="Pfam" id="PF00041">
    <property type="entry name" value="fn3"/>
    <property type="match status" value="1"/>
</dbReference>
<proteinExistence type="predicted"/>
<dbReference type="SMART" id="SM00327">
    <property type="entry name" value="VWA"/>
    <property type="match status" value="4"/>
</dbReference>
<feature type="domain" description="VWFA" evidence="12">
    <location>
        <begin position="1161"/>
        <end position="1338"/>
    </location>
</feature>
<sequence length="1663" mass="180783">GPDGKPLPTNAEGEILGPDGEAIPTNAEGVPVDSRGEPLPTDLSGVFVKSSTGMGVVSMPDRGLYAVPKCELRTSSLDIVFAVDASLLIKMYSFFVDSLVRSSFEYLDLSPDVNRLGVVFFDDIAEIPVALGGYNDRENIHFLLREYEVYHSSVEADVVIGIRAVKQQFDSFGRKDAAQLLVLICGAESRNFETWKTTGYPTIPVLIDETTEFPAQQTEPETLIFNKITDDVFKQVFIRAQDQCKRGHWLFPPLTITEQIDVQQHSTIKQPSTVPEKVLPTDVLGRPVRPVIGPDGKPLPTNAEGEILGPDGEAIPTNAEGVPVDSRGEPLPTDTSGNVIYPAKGLDEEPLPTDIHGRQIYPVVGPDGQVLPTSADGAVLGPDGKPLPTNAAGTPIDARGEPLPTDEAGNVVYQPSTMPEQVLPTDVLGRPVRPVIGPDGKPLPTNAEGEILGPDGEAIPTNAEGVPVDSRGEPLPTDTSGNVIYPAKGLDEEPLPTDIHGRQIYPVVGPDGQVLPTSADGAVLGPDGKPLPTNAAGTPIDARGEPLPTDEAGNVVYQPSTMPEQVLPTDVLGRPVRPVIGPDGKPLPTNAEGEILGPDGEAIPTNAEGVPVDSRGEPLPTDTSGNVIYPTKEPSVDYFPSFPAGGFPVIVGSEYNVSSLHGVAGASIEPSVSTRPLGVTDLEECTVDAHLDLLLVFDTSNNVKVVDYRMMKDFVEGFILQRFNLHRHRVRVGVLKYGDSVDVPIALGEYFSPAELVSRISDVRRIRGVPFLGRALRDVAGEFLVSSSSDASKVVIVFSSGKSSDDPRDAAKILLEEVKAIVYLVAAGDKHDKSQNMMVVGKNNPHRILELKQWRRADPKSIGAIADELCQILPRPEDETKQQTWPIRKYTPGQRTTPVHLCRRIDYQADVVFLLDSSDNFSPEEYRNIKESVSTIIEESFDLAHDVVRVGIIEYSDKASVPVPLGYYEDKSHLLLRIDDSEQLRGPPIILKALDAAREQFVSHGRSDVPRVIVLVSNGVTRGNPANAAEDLRNRYNVEIFALAVDKNPNGFAVLERLVGEENALDRVIRISDVSKLSNAEIRFTGKVLCGNVEPASAAATIVPITIGQNERKTTKRDTKYVETNLQGQKERLSTFYPASRTTRSFDSMPLCKDGFLRPYQLTFVIDATARSPQKDFRFVLSFISDFLEKRFSPQSGRMRVNLVVVDSNGVKLKNADLAVTEVGKRLSHIEQNTTDEMSPKLGLGIDESITLATEHAVKGVYQLIILISSDGTSSDDALPSARFAVEHYGLNIIAVSIRSPSSELLKDLAGGVPTRVIHFSDWMDGSDLFGSWLGHEICGYVTAPTTRKASTTRTTHKPLRKTTSIDIETEPTNVKVTAVSPTSLSVSWTCCTNNRADYIVFYTPDASLPKSAWKKVHAKCRDSFGRIIYDLPSDTEYTVCVQTSHSASNNSIKLDLANCDSASLDKDTSPPPDYEQVEQTAASCRCVCDDNGLPVIKPSCDMKFDPFRPISTLPPAEDGECDCRVMAHGGRCPRGYFLIKGLCYDINECQQQNGGCSHGCVNTPGDYYCACPHGMMRDPVDPKTCISTASSFDKIAALLGQYLHANQPAVMKDISVSEANNDIGKKKPVKYKATVRSSDDKTISFEWSAMPTMVKRALKWLF</sequence>
<feature type="non-terminal residue" evidence="14">
    <location>
        <position position="1"/>
    </location>
</feature>
<comment type="function">
    <text evidence="10">Promotes matrix assembly. Involved in the organization of skeletal muscles and in the formation of neuromuscular junctions.</text>
</comment>
<protein>
    <recommendedName>
        <fullName evidence="9">von Willebrand factor A domain-containing protein 1</fullName>
    </recommendedName>
</protein>
<evidence type="ECO:0000256" key="9">
    <source>
        <dbReference type="ARBA" id="ARBA00029542"/>
    </source>
</evidence>
<dbReference type="CDD" id="cd01450">
    <property type="entry name" value="vWFA_subfamily_ECM"/>
    <property type="match status" value="2"/>
</dbReference>
<feature type="region of interest" description="Disordered" evidence="11">
    <location>
        <begin position="452"/>
        <end position="494"/>
    </location>
</feature>
<dbReference type="PRINTS" id="PR00453">
    <property type="entry name" value="VWFADOMAIN"/>
</dbReference>
<evidence type="ECO:0000256" key="8">
    <source>
        <dbReference type="ARBA" id="ARBA00023157"/>
    </source>
</evidence>
<evidence type="ECO:0000256" key="1">
    <source>
        <dbReference type="ARBA" id="ARBA00004302"/>
    </source>
</evidence>
<evidence type="ECO:0000256" key="10">
    <source>
        <dbReference type="ARBA" id="ARBA00046169"/>
    </source>
</evidence>
<dbReference type="Proteomes" id="UP001608902">
    <property type="component" value="Unassembled WGS sequence"/>
</dbReference>